<feature type="domain" description="Putative Flp pilus-assembly TadG-like N-terminal" evidence="2">
    <location>
        <begin position="14"/>
        <end position="60"/>
    </location>
</feature>
<dbReference type="Pfam" id="PF13400">
    <property type="entry name" value="Tad"/>
    <property type="match status" value="1"/>
</dbReference>
<sequence length="305" mass="33056">MKKILSRLIEKENGTALILVSVAMLGLLAMTGLVIDGGSLYVTKSHLQKTANAAALSGAQKLIEGEIAVRGIVEEVLHFHKEQTSLQSISIQEEDLVRLSLEKKVDLSFASLLGMEQAPVQATASAEVGIMGQAKGAVPLGIDERFELELYEEYELKTDTSGVDHGWFGILALGGPGAATYYDNFMNGYQHEIRVGDIIETQTGNVAGKTRDAVKERIDNCPYTLETAIDKKCSRIILVPVYQAYDTSGGQIKKVMVKGFAYFYLTKPVSGKDTSVHGMFIKMTGPGKIDESAASRGAFSIRLTE</sequence>
<accession>A0ABW4LJP7</accession>
<protein>
    <submittedName>
        <fullName evidence="3">Pilus assembly protein TadG-related protein</fullName>
    </submittedName>
</protein>
<dbReference type="EMBL" id="JBHUEM010000003">
    <property type="protein sequence ID" value="MFD1735258.1"/>
    <property type="molecule type" value="Genomic_DNA"/>
</dbReference>
<evidence type="ECO:0000313" key="3">
    <source>
        <dbReference type="EMBL" id="MFD1735258.1"/>
    </source>
</evidence>
<name>A0ABW4LJP7_9BACI</name>
<dbReference type="InterPro" id="IPR028087">
    <property type="entry name" value="Tad_N"/>
</dbReference>
<dbReference type="RefSeq" id="WP_377926361.1">
    <property type="nucleotide sequence ID" value="NZ_JBHUEM010000003.1"/>
</dbReference>
<comment type="caution">
    <text evidence="3">The sequence shown here is derived from an EMBL/GenBank/DDBJ whole genome shotgun (WGS) entry which is preliminary data.</text>
</comment>
<evidence type="ECO:0000259" key="2">
    <source>
        <dbReference type="Pfam" id="PF13400"/>
    </source>
</evidence>
<keyword evidence="1" id="KW-0812">Transmembrane</keyword>
<evidence type="ECO:0000313" key="4">
    <source>
        <dbReference type="Proteomes" id="UP001597214"/>
    </source>
</evidence>
<keyword evidence="1" id="KW-1133">Transmembrane helix</keyword>
<evidence type="ECO:0000256" key="1">
    <source>
        <dbReference type="SAM" id="Phobius"/>
    </source>
</evidence>
<reference evidence="4" key="1">
    <citation type="journal article" date="2019" name="Int. J. Syst. Evol. Microbiol.">
        <title>The Global Catalogue of Microorganisms (GCM) 10K type strain sequencing project: providing services to taxonomists for standard genome sequencing and annotation.</title>
        <authorList>
            <consortium name="The Broad Institute Genomics Platform"/>
            <consortium name="The Broad Institute Genome Sequencing Center for Infectious Disease"/>
            <person name="Wu L."/>
            <person name="Ma J."/>
        </authorList>
    </citation>
    <scope>NUCLEOTIDE SEQUENCE [LARGE SCALE GENOMIC DNA]</scope>
    <source>
        <strain evidence="4">CCUG 49339</strain>
    </source>
</reference>
<gene>
    <name evidence="3" type="ORF">ACFSCX_01645</name>
</gene>
<organism evidence="3 4">
    <name type="scientific">Bacillus salitolerans</name>
    <dbReference type="NCBI Taxonomy" id="1437434"/>
    <lineage>
        <taxon>Bacteria</taxon>
        <taxon>Bacillati</taxon>
        <taxon>Bacillota</taxon>
        <taxon>Bacilli</taxon>
        <taxon>Bacillales</taxon>
        <taxon>Bacillaceae</taxon>
        <taxon>Bacillus</taxon>
    </lineage>
</organism>
<feature type="transmembrane region" description="Helical" evidence="1">
    <location>
        <begin position="16"/>
        <end position="35"/>
    </location>
</feature>
<keyword evidence="1" id="KW-0472">Membrane</keyword>
<dbReference type="Proteomes" id="UP001597214">
    <property type="component" value="Unassembled WGS sequence"/>
</dbReference>
<proteinExistence type="predicted"/>
<keyword evidence="4" id="KW-1185">Reference proteome</keyword>